<name>A0A2J8AF68_9CHLO</name>
<evidence type="ECO:0000313" key="10">
    <source>
        <dbReference type="EMBL" id="PNH11173.1"/>
    </source>
</evidence>
<feature type="domain" description="MYND-type" evidence="9">
    <location>
        <begin position="801"/>
        <end position="846"/>
    </location>
</feature>
<dbReference type="GO" id="GO:0000472">
    <property type="term" value="P:endonucleolytic cleavage to generate mature 5'-end of SSU-rRNA from (SSU-rRNA, 5.8S rRNA, LSU-rRNA)"/>
    <property type="evidence" value="ECO:0007669"/>
    <property type="project" value="TreeGrafter"/>
</dbReference>
<keyword evidence="11" id="KW-1185">Reference proteome</keyword>
<dbReference type="PANTHER" id="PTHR19854:SF15">
    <property type="entry name" value="TRANSDUCIN BETA-LIKE PROTEIN 3"/>
    <property type="match status" value="1"/>
</dbReference>
<dbReference type="Gene3D" id="6.10.140.2220">
    <property type="match status" value="1"/>
</dbReference>
<dbReference type="AlphaFoldDB" id="A0A2J8AF68"/>
<evidence type="ECO:0000259" key="9">
    <source>
        <dbReference type="PROSITE" id="PS50865"/>
    </source>
</evidence>
<dbReference type="SUPFAM" id="SSF144232">
    <property type="entry name" value="HIT/MYND zinc finger-like"/>
    <property type="match status" value="1"/>
</dbReference>
<dbReference type="SMART" id="SM00320">
    <property type="entry name" value="WD40"/>
    <property type="match status" value="2"/>
</dbReference>
<evidence type="ECO:0000256" key="3">
    <source>
        <dbReference type="ARBA" id="ARBA00022737"/>
    </source>
</evidence>
<dbReference type="SUPFAM" id="SSF50978">
    <property type="entry name" value="WD40 repeat-like"/>
    <property type="match status" value="1"/>
</dbReference>
<keyword evidence="5" id="KW-0862">Zinc</keyword>
<evidence type="ECO:0000256" key="7">
    <source>
        <dbReference type="PROSITE-ProRule" id="PRU00221"/>
    </source>
</evidence>
<feature type="compositionally biased region" description="Gly residues" evidence="8">
    <location>
        <begin position="674"/>
        <end position="687"/>
    </location>
</feature>
<comment type="caution">
    <text evidence="10">The sequence shown here is derived from an EMBL/GenBank/DDBJ whole genome shotgun (WGS) entry which is preliminary data.</text>
</comment>
<feature type="region of interest" description="Disordered" evidence="8">
    <location>
        <begin position="671"/>
        <end position="720"/>
    </location>
</feature>
<organism evidence="10 11">
    <name type="scientific">Tetrabaena socialis</name>
    <dbReference type="NCBI Taxonomy" id="47790"/>
    <lineage>
        <taxon>Eukaryota</taxon>
        <taxon>Viridiplantae</taxon>
        <taxon>Chlorophyta</taxon>
        <taxon>core chlorophytes</taxon>
        <taxon>Chlorophyceae</taxon>
        <taxon>CS clade</taxon>
        <taxon>Chlamydomonadales</taxon>
        <taxon>Tetrabaenaceae</taxon>
        <taxon>Tetrabaena</taxon>
    </lineage>
</organism>
<evidence type="ECO:0000256" key="6">
    <source>
        <dbReference type="PROSITE-ProRule" id="PRU00134"/>
    </source>
</evidence>
<dbReference type="InterPro" id="IPR015943">
    <property type="entry name" value="WD40/YVTN_repeat-like_dom_sf"/>
</dbReference>
<evidence type="ECO:0000313" key="11">
    <source>
        <dbReference type="Proteomes" id="UP000236333"/>
    </source>
</evidence>
<dbReference type="EMBL" id="PGGS01000036">
    <property type="protein sequence ID" value="PNH11173.1"/>
    <property type="molecule type" value="Genomic_DNA"/>
</dbReference>
<dbReference type="InterPro" id="IPR001680">
    <property type="entry name" value="WD40_rpt"/>
</dbReference>
<keyword evidence="4 6" id="KW-0863">Zinc-finger</keyword>
<dbReference type="PROSITE" id="PS50865">
    <property type="entry name" value="ZF_MYND_2"/>
    <property type="match status" value="1"/>
</dbReference>
<gene>
    <name evidence="10" type="ORF">TSOC_001994</name>
</gene>
<evidence type="ECO:0000256" key="1">
    <source>
        <dbReference type="ARBA" id="ARBA00022574"/>
    </source>
</evidence>
<dbReference type="GO" id="GO:0030686">
    <property type="term" value="C:90S preribosome"/>
    <property type="evidence" value="ECO:0007669"/>
    <property type="project" value="TreeGrafter"/>
</dbReference>
<evidence type="ECO:0000256" key="8">
    <source>
        <dbReference type="SAM" id="MobiDB-lite"/>
    </source>
</evidence>
<evidence type="ECO:0000256" key="5">
    <source>
        <dbReference type="ARBA" id="ARBA00022833"/>
    </source>
</evidence>
<dbReference type="Gene3D" id="2.130.10.10">
    <property type="entry name" value="YVTN repeat-like/Quinoprotein amine dehydrogenase"/>
    <property type="match status" value="1"/>
</dbReference>
<proteinExistence type="predicted"/>
<dbReference type="GO" id="GO:0005730">
    <property type="term" value="C:nucleolus"/>
    <property type="evidence" value="ECO:0007669"/>
    <property type="project" value="TreeGrafter"/>
</dbReference>
<dbReference type="PANTHER" id="PTHR19854">
    <property type="entry name" value="TRANSDUCIN BETA-LIKE 3"/>
    <property type="match status" value="1"/>
</dbReference>
<sequence>MALPDAVQDVERRLPAAAARLAGVPGTGGPLGAAEAEEVDTMLATLKAGLNDGDRATNSAADALLSEDGLRVPVLRLVAFAVRGAKRSDPPAYIVVAESTLSLCVALLGGRGSMAPPHWRAVALVAFARKLLRMDTLQSCSRAQSSGAARLTALVAGGAEAGAEGADLLHALNTSSRLVLGLLRLATEPVEAGESGRTERQLKEWRQLQLQFAGELAAALRDSHVFEHSARWALHVQLTESAGWLPQGAAVLPLRCVIAHFVYARDMAIALKVQGGARGLSLDEALSGPCVRHVALSLGVAALCAADGGASHGLPPELLLHLPLLGLDILPIVRGISGKQRLARSVLVSLTQVLEGSMVAAAAGPPRDWRLAAALLHRVRALHGDLGAGVGGGGWCGGLLAPAAPLAVAAALAGGLLPLWERLLRCAGRDPDCTEAALLGHLLTSPTNHAPFWDLLAYSDVREGAALVATWGKLLRTLVVPQLLWSMRLGGDSSRAAMAGAYVQKLLAAALDALEAVGLHDTDGMEASGPQLQLALLASYAVCDWLLPLARLGCEGMPLLQRTMLGRPASIRYITGSRLTVVTWLPMLARLCRTESAEGVGWRQLLLREVGAVSLLGATCQDALGTVAASGGVPSAWIFLLGSCCWLAAACPDEVRHAVLAAAAEAAAVAGSSSGRGGSGGSAGAGGGRRREGRGLSGRGDGAGPSRTAAPPPPGWSPQSFRAMEAELRGCPGNQAVAVGAVATALARRAELWVAGGSEDGAELVQAAAALGDQTLPEAVARAMLLSSPAGARALLRTCANPACDNLAGDSEAALPLRVCGRCGAAWYCRRECLAFHWRSGHREACTERGDAVAGMHQPKPVSEAPGASGLRCRWSHRFLVSVGSDKLIKVWDVAPVLQLLATTAAAAAAAAGDEAAAEPLSKKQKTAAAAAAAAAAAGGATANGPVALRTLAAVAGHDKDINAVAVAPNDQLVATASQDRTARVWSLPDLVQVVH</sequence>
<evidence type="ECO:0000256" key="2">
    <source>
        <dbReference type="ARBA" id="ARBA00022723"/>
    </source>
</evidence>
<dbReference type="GO" id="GO:0008270">
    <property type="term" value="F:zinc ion binding"/>
    <property type="evidence" value="ECO:0007669"/>
    <property type="project" value="UniProtKB-KW"/>
</dbReference>
<dbReference type="Proteomes" id="UP000236333">
    <property type="component" value="Unassembled WGS sequence"/>
</dbReference>
<dbReference type="GO" id="GO:0000480">
    <property type="term" value="P:endonucleolytic cleavage in 5'-ETS of tricistronic rRNA transcript (SSU-rRNA, 5.8S rRNA, LSU-rRNA)"/>
    <property type="evidence" value="ECO:0007669"/>
    <property type="project" value="TreeGrafter"/>
</dbReference>
<feature type="repeat" description="WD" evidence="7">
    <location>
        <begin position="955"/>
        <end position="988"/>
    </location>
</feature>
<reference evidence="10 11" key="1">
    <citation type="journal article" date="2017" name="Mol. Biol. Evol.">
        <title>The 4-celled Tetrabaena socialis nuclear genome reveals the essential components for genetic control of cell number at the origin of multicellularity in the volvocine lineage.</title>
        <authorList>
            <person name="Featherston J."/>
            <person name="Arakaki Y."/>
            <person name="Hanschen E.R."/>
            <person name="Ferris P.J."/>
            <person name="Michod R.E."/>
            <person name="Olson B.J.S.C."/>
            <person name="Nozaki H."/>
            <person name="Durand P.M."/>
        </authorList>
    </citation>
    <scope>NUCLEOTIDE SEQUENCE [LARGE SCALE GENOMIC DNA]</scope>
    <source>
        <strain evidence="10 11">NIES-571</strain>
    </source>
</reference>
<protein>
    <submittedName>
        <fullName evidence="10">Transducin beta-like protein 3</fullName>
    </submittedName>
</protein>
<keyword evidence="1 7" id="KW-0853">WD repeat</keyword>
<accession>A0A2J8AF68</accession>
<dbReference type="PROSITE" id="PS50294">
    <property type="entry name" value="WD_REPEATS_REGION"/>
    <property type="match status" value="1"/>
</dbReference>
<dbReference type="Pfam" id="PF00400">
    <property type="entry name" value="WD40"/>
    <property type="match status" value="1"/>
</dbReference>
<dbReference type="Pfam" id="PF01753">
    <property type="entry name" value="zf-MYND"/>
    <property type="match status" value="1"/>
</dbReference>
<keyword evidence="2" id="KW-0479">Metal-binding</keyword>
<evidence type="ECO:0000256" key="4">
    <source>
        <dbReference type="ARBA" id="ARBA00022771"/>
    </source>
</evidence>
<dbReference type="OrthoDB" id="544200at2759"/>
<dbReference type="InterPro" id="IPR002893">
    <property type="entry name" value="Znf_MYND"/>
</dbReference>
<dbReference type="InterPro" id="IPR036322">
    <property type="entry name" value="WD40_repeat_dom_sf"/>
</dbReference>
<keyword evidence="3" id="KW-0677">Repeat</keyword>
<dbReference type="GO" id="GO:0034511">
    <property type="term" value="F:U3 snoRNA binding"/>
    <property type="evidence" value="ECO:0007669"/>
    <property type="project" value="TreeGrafter"/>
</dbReference>
<dbReference type="PROSITE" id="PS50082">
    <property type="entry name" value="WD_REPEATS_2"/>
    <property type="match status" value="1"/>
</dbReference>